<dbReference type="RefSeq" id="WP_339095559.1">
    <property type="nucleotide sequence ID" value="NZ_CP149782.1"/>
</dbReference>
<dbReference type="AlphaFoldDB" id="A0AAU6Q147"/>
<reference evidence="1" key="1">
    <citation type="submission" date="2024-03" db="EMBL/GenBank/DDBJ databases">
        <title>Deinococcus weizhi sp. nov., isolated from human skin.</title>
        <authorList>
            <person name="Wei Z."/>
            <person name="Tian F."/>
            <person name="Yang C."/>
            <person name="Xin L.T."/>
            <person name="Wen Z.J."/>
            <person name="Lan K.C."/>
            <person name="Yu L."/>
            <person name="Zhe W."/>
            <person name="Dan F.D."/>
            <person name="Jun W."/>
            <person name="Rui Z."/>
            <person name="Yong X.J."/>
            <person name="Ting Y."/>
            <person name="Wei X."/>
            <person name="Xu Z.G."/>
            <person name="Xin Z."/>
            <person name="Dong F.G."/>
            <person name="Ni X.M."/>
            <person name="Zheng M.G."/>
            <person name="Chun Y."/>
            <person name="Qian W.X."/>
        </authorList>
    </citation>
    <scope>NUCLEOTIDE SEQUENCE</scope>
    <source>
        <strain evidence="1">VB142</strain>
    </source>
</reference>
<dbReference type="EMBL" id="CP149782">
    <property type="protein sequence ID" value="WYF44342.1"/>
    <property type="molecule type" value="Genomic_DNA"/>
</dbReference>
<name>A0AAU6Q147_9DEIO</name>
<proteinExistence type="predicted"/>
<sequence>MRQWVGCLYLMGLNLSNRQIAQELGLNENDVQDMTRTLRQGVVERSETPQLSGTVEIDEVYIVAGHKGQSQLVKKTAELLVNDA</sequence>
<protein>
    <recommendedName>
        <fullName evidence="2">Transposase</fullName>
    </recommendedName>
</protein>
<evidence type="ECO:0008006" key="2">
    <source>
        <dbReference type="Google" id="ProtNLM"/>
    </source>
</evidence>
<organism evidence="1">
    <name type="scientific">Deinococcus sp. VB142</name>
    <dbReference type="NCBI Taxonomy" id="3112952"/>
    <lineage>
        <taxon>Bacteria</taxon>
        <taxon>Thermotogati</taxon>
        <taxon>Deinococcota</taxon>
        <taxon>Deinococci</taxon>
        <taxon>Deinococcales</taxon>
        <taxon>Deinococcaceae</taxon>
        <taxon>Deinococcus</taxon>
    </lineage>
</organism>
<accession>A0AAU6Q147</accession>
<evidence type="ECO:0000313" key="1">
    <source>
        <dbReference type="EMBL" id="WYF44342.1"/>
    </source>
</evidence>
<gene>
    <name evidence="1" type="ORF">WDJ50_13250</name>
</gene>